<keyword evidence="1" id="KW-0677">Repeat</keyword>
<feature type="compositionally biased region" description="Basic and acidic residues" evidence="2">
    <location>
        <begin position="300"/>
        <end position="313"/>
    </location>
</feature>
<dbReference type="SUPFAM" id="SSF69304">
    <property type="entry name" value="Tricorn protease N-terminal domain"/>
    <property type="match status" value="1"/>
</dbReference>
<keyword evidence="6" id="KW-1185">Reference proteome</keyword>
<dbReference type="RefSeq" id="WP_167477624.1">
    <property type="nucleotide sequence ID" value="NZ_CP046172.1"/>
</dbReference>
<accession>A0A6G9YQR6</accession>
<dbReference type="PANTHER" id="PTHR32305:SF15">
    <property type="entry name" value="PROTEIN RHSA-RELATED"/>
    <property type="match status" value="1"/>
</dbReference>
<dbReference type="SUPFAM" id="SSF140459">
    <property type="entry name" value="PE/PPE dimer-like"/>
    <property type="match status" value="1"/>
</dbReference>
<dbReference type="InterPro" id="IPR031325">
    <property type="entry name" value="RHS_repeat"/>
</dbReference>
<dbReference type="AlphaFoldDB" id="A0A6G9YQR6"/>
<evidence type="ECO:0000256" key="2">
    <source>
        <dbReference type="SAM" id="MobiDB-lite"/>
    </source>
</evidence>
<evidence type="ECO:0000313" key="6">
    <source>
        <dbReference type="Proteomes" id="UP000503540"/>
    </source>
</evidence>
<dbReference type="InterPro" id="IPR056823">
    <property type="entry name" value="TEN-like_YD-shell"/>
</dbReference>
<dbReference type="EMBL" id="CP046172">
    <property type="protein sequence ID" value="QIS15366.1"/>
    <property type="molecule type" value="Genomic_DNA"/>
</dbReference>
<dbReference type="Gene3D" id="2.180.10.10">
    <property type="entry name" value="RHS repeat-associated core"/>
    <property type="match status" value="3"/>
</dbReference>
<reference evidence="5 6" key="1">
    <citation type="journal article" date="2019" name="ACS Chem. Biol.">
        <title>Identification and Mobilization of a Cryptic Antibiotic Biosynthesis Gene Locus from a Human-Pathogenic Nocardia Isolate.</title>
        <authorList>
            <person name="Herisse M."/>
            <person name="Ishida K."/>
            <person name="Porter J.L."/>
            <person name="Howden B."/>
            <person name="Hertweck C."/>
            <person name="Stinear T.P."/>
            <person name="Pidot S.J."/>
        </authorList>
    </citation>
    <scope>NUCLEOTIDE SEQUENCE [LARGE SCALE GENOMIC DNA]</scope>
    <source>
        <strain evidence="5 6">AUSMDU00012717</strain>
    </source>
</reference>
<dbReference type="Pfam" id="PF25023">
    <property type="entry name" value="TEN_YD-shell"/>
    <property type="match status" value="1"/>
</dbReference>
<dbReference type="InterPro" id="IPR006530">
    <property type="entry name" value="YD"/>
</dbReference>
<dbReference type="PANTHER" id="PTHR32305">
    <property type="match status" value="1"/>
</dbReference>
<evidence type="ECO:0000259" key="3">
    <source>
        <dbReference type="Pfam" id="PF20148"/>
    </source>
</evidence>
<dbReference type="Proteomes" id="UP000503540">
    <property type="component" value="Chromosome"/>
</dbReference>
<feature type="region of interest" description="Disordered" evidence="2">
    <location>
        <begin position="995"/>
        <end position="1016"/>
    </location>
</feature>
<evidence type="ECO:0000256" key="1">
    <source>
        <dbReference type="ARBA" id="ARBA00022737"/>
    </source>
</evidence>
<feature type="region of interest" description="Disordered" evidence="2">
    <location>
        <begin position="250"/>
        <end position="360"/>
    </location>
</feature>
<dbReference type="Gene3D" id="1.20.1260.20">
    <property type="entry name" value="PPE superfamily"/>
    <property type="match status" value="1"/>
</dbReference>
<evidence type="ECO:0000259" key="4">
    <source>
        <dbReference type="Pfam" id="PF25023"/>
    </source>
</evidence>
<protein>
    <recommendedName>
        <fullName evidence="7">Type IV secretion protein Rhs</fullName>
    </recommendedName>
</protein>
<name>A0A6G9YQR6_9NOCA</name>
<dbReference type="KEGG" id="nah:F5544_37700"/>
<feature type="compositionally biased region" description="Polar residues" evidence="2">
    <location>
        <begin position="1153"/>
        <end position="1163"/>
    </location>
</feature>
<dbReference type="NCBIfam" id="TIGR01643">
    <property type="entry name" value="YD_repeat_2x"/>
    <property type="match status" value="9"/>
</dbReference>
<feature type="domain" description="Teneurin-like YD-shell" evidence="4">
    <location>
        <begin position="890"/>
        <end position="1079"/>
    </location>
</feature>
<evidence type="ECO:0000313" key="5">
    <source>
        <dbReference type="EMBL" id="QIS15366.1"/>
    </source>
</evidence>
<sequence>MSGSSNPLIAQKEDSTRSYSGVGLVESVTGLHDAISSGSWIESGLGVLGVGMEVASVVIDPIGTIASYGVGFLIEHVRPLQEALNWVAGDPDQIEAFAKTWDNVSQKIGETITEHQRAVDSDTGEWLGSTADAYKARAADTSNLLAAAAKAAESGASAVRMAAGIVAAVRQTVRDLVAQTVGRLAAWAAEEVFSVGVATPLVAAQAATYVAKTLKTISSLFRKLSSTFAKLKPLLAKLKDVFSDIRKALPGKGKAHETPRSTARKSTDTATHPTSTETRPTSTDTHPTSTDTHPTSTKPTETHDTPTHSDDGTHPSSHSPSTEGKPETTQRAKNDKGVTDQAKKDNPKDTQTPKQVTDCGDPVDAATGEFLLPATDVELPGVLALVLARRHRSSYRFGRWFGPSWSATLDMRVVVEQSGVTFVGEDGILLAYPHTAPDMPVRPLNHGLRWTMSRTDSGEYRVHDPDREITWHFAPDPVLGGVDELLGNLAITAITDRHHNRIRFHYNADGAPIEVSHSGGYRIRVDTADGRVIGLAVLDAAGVATMVREFAYESGELTALTNGVGATTHFTYDSDHRMLSWTDSNGNTLLNTYDESGRVIVQRGNSDIVNAEFDYFTFPDGTGSRTLYTDSLGNTTTFQFDTDLRLRVQIDPTGARTLTDYDADRRPVRVVAPDGAITTYTYTADGDLAVITRPDGRQLTLEYQAHNRPSSVTEADGTVEHREWDAEGNLTATIDAAGVRTEFTHHPTGAVATITESTGAHTVIDVDAAGLPIRVTDPHGALTAIDRDHFGRPVTVTDALGATTTYTWSAEGKLLRRTDPDGHSEVWVWDGEANLTVHADRNNGITRYHYGPFDLLTQRTDPDGATTTYDWDTERHLIAVTNPLGQTWHYAYDPAGQLAAETDYTGATTNYTHDLAGRVETVTPATGVTRHHTYDILGRLTAITADTGDWIRYTHDPVGRVLTAQTPSHTLTFTHTTTGNLASQQLDDQPPMVYQHDPHGRRTHRTTPSGALTTWDYDPTGRVTDLTADGNNIHFTHDQLGRTTGWRIGNISIDRTLTPVGHLTHQQVTAHPANRTVRHDEFTWRPDGYPTTHTVTHENRTTRTEYNLDPIGRVTTLTRNGIPTEQYTYDPLSNITAAYTPPTLIHSPRPHRSGTTANTATTY</sequence>
<proteinExistence type="predicted"/>
<gene>
    <name evidence="5" type="ORF">F5544_37700</name>
</gene>
<feature type="domain" description="DUF6531" evidence="3">
    <location>
        <begin position="360"/>
        <end position="431"/>
    </location>
</feature>
<dbReference type="InterPro" id="IPR050708">
    <property type="entry name" value="T6SS_VgrG/RHS"/>
</dbReference>
<feature type="compositionally biased region" description="Low complexity" evidence="2">
    <location>
        <begin position="269"/>
        <end position="299"/>
    </location>
</feature>
<organism evidence="5 6">
    <name type="scientific">Nocardia arthritidis</name>
    <dbReference type="NCBI Taxonomy" id="228602"/>
    <lineage>
        <taxon>Bacteria</taxon>
        <taxon>Bacillati</taxon>
        <taxon>Actinomycetota</taxon>
        <taxon>Actinomycetes</taxon>
        <taxon>Mycobacteriales</taxon>
        <taxon>Nocardiaceae</taxon>
        <taxon>Nocardia</taxon>
    </lineage>
</organism>
<feature type="compositionally biased region" description="Polar residues" evidence="2">
    <location>
        <begin position="314"/>
        <end position="323"/>
    </location>
</feature>
<dbReference type="Pfam" id="PF20148">
    <property type="entry name" value="DUF6531"/>
    <property type="match status" value="1"/>
</dbReference>
<feature type="region of interest" description="Disordered" evidence="2">
    <location>
        <begin position="1140"/>
        <end position="1163"/>
    </location>
</feature>
<evidence type="ECO:0008006" key="7">
    <source>
        <dbReference type="Google" id="ProtNLM"/>
    </source>
</evidence>
<dbReference type="InterPro" id="IPR045351">
    <property type="entry name" value="DUF6531"/>
</dbReference>
<dbReference type="InterPro" id="IPR038332">
    <property type="entry name" value="PPE_sf"/>
</dbReference>
<dbReference type="Pfam" id="PF05593">
    <property type="entry name" value="RHS_repeat"/>
    <property type="match status" value="4"/>
</dbReference>
<feature type="compositionally biased region" description="Basic and acidic residues" evidence="2">
    <location>
        <begin position="324"/>
        <end position="348"/>
    </location>
</feature>